<evidence type="ECO:0000313" key="7">
    <source>
        <dbReference type="Proteomes" id="UP000250275"/>
    </source>
</evidence>
<dbReference type="PANTHER" id="PTHR13531:SF6">
    <property type="entry name" value="TMEM (HUMAN TRANSMEMBRANE PROTEIN) HOMOLOG"/>
    <property type="match status" value="1"/>
</dbReference>
<feature type="transmembrane region" description="Helical" evidence="5">
    <location>
        <begin position="97"/>
        <end position="118"/>
    </location>
</feature>
<accession>A0A310S7Z7</accession>
<evidence type="ECO:0000256" key="2">
    <source>
        <dbReference type="ARBA" id="ARBA00022692"/>
    </source>
</evidence>
<keyword evidence="7" id="KW-1185">Reference proteome</keyword>
<proteinExistence type="predicted"/>
<feature type="transmembrane region" description="Helical" evidence="5">
    <location>
        <begin position="63"/>
        <end position="85"/>
    </location>
</feature>
<dbReference type="Pfam" id="PF09799">
    <property type="entry name" value="Transmemb_17"/>
    <property type="match status" value="1"/>
</dbReference>
<comment type="subcellular location">
    <subcellularLocation>
        <location evidence="1">Membrane</location>
        <topology evidence="1">Multi-pass membrane protein</topology>
    </subcellularLocation>
</comment>
<evidence type="ECO:0000313" key="6">
    <source>
        <dbReference type="EMBL" id="OAD52309.1"/>
    </source>
</evidence>
<feature type="transmembrane region" description="Helical" evidence="5">
    <location>
        <begin position="33"/>
        <end position="51"/>
    </location>
</feature>
<dbReference type="EMBL" id="KQ774645">
    <property type="protein sequence ID" value="OAD52309.1"/>
    <property type="molecule type" value="Genomic_DNA"/>
</dbReference>
<dbReference type="AlphaFoldDB" id="A0A310S7Z7"/>
<name>A0A310S7Z7_9HYME</name>
<protein>
    <submittedName>
        <fullName evidence="6">Transmembrane protein 17B</fullName>
    </submittedName>
</protein>
<gene>
    <name evidence="6" type="ORF">WN48_02126</name>
</gene>
<evidence type="ECO:0000256" key="3">
    <source>
        <dbReference type="ARBA" id="ARBA00022989"/>
    </source>
</evidence>
<keyword evidence="4 5" id="KW-0472">Membrane</keyword>
<dbReference type="GO" id="GO:0035869">
    <property type="term" value="C:ciliary transition zone"/>
    <property type="evidence" value="ECO:0007669"/>
    <property type="project" value="TreeGrafter"/>
</dbReference>
<dbReference type="Proteomes" id="UP000250275">
    <property type="component" value="Unassembled WGS sequence"/>
</dbReference>
<dbReference type="InterPro" id="IPR019184">
    <property type="entry name" value="Uncharacterised_TM-17"/>
</dbReference>
<keyword evidence="3 5" id="KW-1133">Transmembrane helix</keyword>
<evidence type="ECO:0000256" key="4">
    <source>
        <dbReference type="ARBA" id="ARBA00023136"/>
    </source>
</evidence>
<evidence type="ECO:0000256" key="1">
    <source>
        <dbReference type="ARBA" id="ARBA00004141"/>
    </source>
</evidence>
<dbReference type="GO" id="GO:1905515">
    <property type="term" value="P:non-motile cilium assembly"/>
    <property type="evidence" value="ECO:0007669"/>
    <property type="project" value="TreeGrafter"/>
</dbReference>
<keyword evidence="2 5" id="KW-0812">Transmembrane</keyword>
<dbReference type="PANTHER" id="PTHR13531">
    <property type="entry name" value="GEO07735P1-RELATED-RELATED"/>
    <property type="match status" value="1"/>
</dbReference>
<organism evidence="6 7">
    <name type="scientific">Eufriesea mexicana</name>
    <dbReference type="NCBI Taxonomy" id="516756"/>
    <lineage>
        <taxon>Eukaryota</taxon>
        <taxon>Metazoa</taxon>
        <taxon>Ecdysozoa</taxon>
        <taxon>Arthropoda</taxon>
        <taxon>Hexapoda</taxon>
        <taxon>Insecta</taxon>
        <taxon>Pterygota</taxon>
        <taxon>Neoptera</taxon>
        <taxon>Endopterygota</taxon>
        <taxon>Hymenoptera</taxon>
        <taxon>Apocrita</taxon>
        <taxon>Aculeata</taxon>
        <taxon>Apoidea</taxon>
        <taxon>Anthophila</taxon>
        <taxon>Apidae</taxon>
        <taxon>Eufriesea</taxon>
    </lineage>
</organism>
<reference evidence="6 7" key="1">
    <citation type="submission" date="2015-07" db="EMBL/GenBank/DDBJ databases">
        <title>The genome of Eufriesea mexicana.</title>
        <authorList>
            <person name="Pan H."/>
            <person name="Kapheim K."/>
        </authorList>
    </citation>
    <scope>NUCLEOTIDE SEQUENCE [LARGE SCALE GENOMIC DNA]</scope>
    <source>
        <strain evidence="6">0111107269</strain>
        <tissue evidence="6">Whole body</tissue>
    </source>
</reference>
<evidence type="ECO:0000256" key="5">
    <source>
        <dbReference type="SAM" id="Phobius"/>
    </source>
</evidence>
<feature type="transmembrane region" description="Helical" evidence="5">
    <location>
        <begin position="130"/>
        <end position="153"/>
    </location>
</feature>
<sequence length="175" mass="20277">MWKFTMTNIINETSFKLTCHNCNKIRSNLPFQIALYVNLWFFPVWLLIIIINLDGKYNNLTNVYKPIIVISYLILSIFESLKLYLGYLGNLVGKISELTSCWLISILIQLPLEVFLLFDHGILSHYSETFVNSFMVCLLVIEIITGMIALINLANHRAKVFYLTHLYNTCTEKGD</sequence>
<dbReference type="GO" id="GO:0016020">
    <property type="term" value="C:membrane"/>
    <property type="evidence" value="ECO:0007669"/>
    <property type="project" value="UniProtKB-SubCell"/>
</dbReference>